<dbReference type="Gene3D" id="3.10.129.110">
    <property type="entry name" value="Polyketide synthase dehydratase"/>
    <property type="match status" value="1"/>
</dbReference>
<dbReference type="InterPro" id="IPR001227">
    <property type="entry name" value="Ac_transferase_dom_sf"/>
</dbReference>
<dbReference type="InterPro" id="IPR050091">
    <property type="entry name" value="PKS_NRPS_Biosynth_Enz"/>
</dbReference>
<feature type="active site" description="Proton donor; for dehydratase activity" evidence="6">
    <location>
        <position position="1551"/>
    </location>
</feature>
<dbReference type="Gene3D" id="3.40.366.10">
    <property type="entry name" value="Malonyl-Coenzyme A Acyl Carrier Protein, domain 2"/>
    <property type="match status" value="3"/>
</dbReference>
<dbReference type="EMBL" id="KV722722">
    <property type="protein sequence ID" value="OCH84111.1"/>
    <property type="molecule type" value="Genomic_DNA"/>
</dbReference>
<dbReference type="Pfam" id="PF00975">
    <property type="entry name" value="Thioesterase"/>
    <property type="match status" value="1"/>
</dbReference>
<dbReference type="InterPro" id="IPR001031">
    <property type="entry name" value="Thioesterase"/>
</dbReference>
<evidence type="ECO:0000256" key="3">
    <source>
        <dbReference type="ARBA" id="ARBA00022553"/>
    </source>
</evidence>
<evidence type="ECO:0000313" key="11">
    <source>
        <dbReference type="EMBL" id="OCH84111.1"/>
    </source>
</evidence>
<evidence type="ECO:0000259" key="9">
    <source>
        <dbReference type="PROSITE" id="PS52004"/>
    </source>
</evidence>
<dbReference type="InterPro" id="IPR016035">
    <property type="entry name" value="Acyl_Trfase/lysoPLipase"/>
</dbReference>
<dbReference type="InterPro" id="IPR029058">
    <property type="entry name" value="AB_hydrolase_fold"/>
</dbReference>
<dbReference type="GO" id="GO:0006633">
    <property type="term" value="P:fatty acid biosynthetic process"/>
    <property type="evidence" value="ECO:0007669"/>
    <property type="project" value="InterPro"/>
</dbReference>
<evidence type="ECO:0000259" key="10">
    <source>
        <dbReference type="PROSITE" id="PS52019"/>
    </source>
</evidence>
<evidence type="ECO:0000256" key="7">
    <source>
        <dbReference type="SAM" id="MobiDB-lite"/>
    </source>
</evidence>
<keyword evidence="3" id="KW-0597">Phosphoprotein</keyword>
<dbReference type="SUPFAM" id="SSF53901">
    <property type="entry name" value="Thiolase-like"/>
    <property type="match status" value="2"/>
</dbReference>
<dbReference type="CDD" id="cd00833">
    <property type="entry name" value="PKS"/>
    <property type="match status" value="1"/>
</dbReference>
<dbReference type="InterPro" id="IPR016039">
    <property type="entry name" value="Thiolase-like"/>
</dbReference>
<evidence type="ECO:0000259" key="8">
    <source>
        <dbReference type="PROSITE" id="PS50075"/>
    </source>
</evidence>
<dbReference type="SUPFAM" id="SSF47336">
    <property type="entry name" value="ACP-like"/>
    <property type="match status" value="1"/>
</dbReference>
<dbReference type="SMART" id="SM00827">
    <property type="entry name" value="PKS_AT"/>
    <property type="match status" value="1"/>
</dbReference>
<dbReference type="PANTHER" id="PTHR43775:SF21">
    <property type="entry name" value="NON-REDUCING POLYKETIDE SYNTHASE AUSA-RELATED"/>
    <property type="match status" value="1"/>
</dbReference>
<keyword evidence="12" id="KW-1185">Reference proteome</keyword>
<dbReference type="InterPro" id="IPR020806">
    <property type="entry name" value="PKS_PP-bd"/>
</dbReference>
<dbReference type="InterPro" id="IPR042104">
    <property type="entry name" value="PKS_dehydratase_sf"/>
</dbReference>
<dbReference type="Gene3D" id="3.40.50.1820">
    <property type="entry name" value="alpha/beta hydrolase"/>
    <property type="match status" value="1"/>
</dbReference>
<dbReference type="Pfam" id="PF00698">
    <property type="entry name" value="Acyl_transf_1"/>
    <property type="match status" value="1"/>
</dbReference>
<protein>
    <submittedName>
        <fullName evidence="11">Ketoacyl-synt-domain-containing protein</fullName>
    </submittedName>
</protein>
<dbReference type="GO" id="GO:0044550">
    <property type="term" value="P:secondary metabolite biosynthetic process"/>
    <property type="evidence" value="ECO:0007669"/>
    <property type="project" value="TreeGrafter"/>
</dbReference>
<organism evidence="11 12">
    <name type="scientific">Obba rivulosa</name>
    <dbReference type="NCBI Taxonomy" id="1052685"/>
    <lineage>
        <taxon>Eukaryota</taxon>
        <taxon>Fungi</taxon>
        <taxon>Dikarya</taxon>
        <taxon>Basidiomycota</taxon>
        <taxon>Agaricomycotina</taxon>
        <taxon>Agaricomycetes</taxon>
        <taxon>Polyporales</taxon>
        <taxon>Gelatoporiaceae</taxon>
        <taxon>Obba</taxon>
    </lineage>
</organism>
<dbReference type="InterPro" id="IPR014043">
    <property type="entry name" value="Acyl_transferase_dom"/>
</dbReference>
<dbReference type="PROSITE" id="PS00606">
    <property type="entry name" value="KS3_1"/>
    <property type="match status" value="1"/>
</dbReference>
<dbReference type="Proteomes" id="UP000250043">
    <property type="component" value="Unassembled WGS sequence"/>
</dbReference>
<dbReference type="InterPro" id="IPR032088">
    <property type="entry name" value="SAT"/>
</dbReference>
<evidence type="ECO:0000256" key="5">
    <source>
        <dbReference type="ARBA" id="ARBA00023026"/>
    </source>
</evidence>
<feature type="domain" description="Carrier" evidence="8">
    <location>
        <begin position="1709"/>
        <end position="1790"/>
    </location>
</feature>
<accession>A0A8E2AGL6</accession>
<dbReference type="InterPro" id="IPR014030">
    <property type="entry name" value="Ketoacyl_synth_N"/>
</dbReference>
<evidence type="ECO:0000256" key="6">
    <source>
        <dbReference type="PROSITE-ProRule" id="PRU01363"/>
    </source>
</evidence>
<dbReference type="GO" id="GO:0004312">
    <property type="term" value="F:fatty acid synthase activity"/>
    <property type="evidence" value="ECO:0007669"/>
    <property type="project" value="TreeGrafter"/>
</dbReference>
<dbReference type="Pfam" id="PF00109">
    <property type="entry name" value="ketoacyl-synt"/>
    <property type="match status" value="1"/>
</dbReference>
<feature type="domain" description="PKS/mFAS DH" evidence="10">
    <location>
        <begin position="1311"/>
        <end position="1646"/>
    </location>
</feature>
<dbReference type="Pfam" id="PF22621">
    <property type="entry name" value="CurL-like_PKS_C"/>
    <property type="match status" value="1"/>
</dbReference>
<dbReference type="PROSITE" id="PS00012">
    <property type="entry name" value="PHOSPHOPANTETHEINE"/>
    <property type="match status" value="1"/>
</dbReference>
<dbReference type="Gene3D" id="3.40.47.10">
    <property type="match status" value="2"/>
</dbReference>
<dbReference type="Gene3D" id="3.30.70.3290">
    <property type="match status" value="1"/>
</dbReference>
<dbReference type="InterPro" id="IPR009081">
    <property type="entry name" value="PP-bd_ACP"/>
</dbReference>
<evidence type="ECO:0000256" key="4">
    <source>
        <dbReference type="ARBA" id="ARBA00022679"/>
    </source>
</evidence>
<dbReference type="SUPFAM" id="SSF53474">
    <property type="entry name" value="alpha/beta-Hydrolases"/>
    <property type="match status" value="1"/>
</dbReference>
<dbReference type="PANTHER" id="PTHR43775">
    <property type="entry name" value="FATTY ACID SYNTHASE"/>
    <property type="match status" value="1"/>
</dbReference>
<feature type="region of interest" description="Disordered" evidence="7">
    <location>
        <begin position="1664"/>
        <end position="1694"/>
    </location>
</feature>
<keyword evidence="5" id="KW-0843">Virulence</keyword>
<dbReference type="SMART" id="SM00823">
    <property type="entry name" value="PKS_PP"/>
    <property type="match status" value="1"/>
</dbReference>
<dbReference type="Gene3D" id="1.10.1200.10">
    <property type="entry name" value="ACP-like"/>
    <property type="match status" value="1"/>
</dbReference>
<feature type="region of interest" description="N-terminal hotdog fold" evidence="6">
    <location>
        <begin position="1311"/>
        <end position="1452"/>
    </location>
</feature>
<keyword evidence="4" id="KW-0808">Transferase</keyword>
<dbReference type="InterPro" id="IPR036736">
    <property type="entry name" value="ACP-like_sf"/>
</dbReference>
<evidence type="ECO:0000256" key="2">
    <source>
        <dbReference type="ARBA" id="ARBA00022450"/>
    </source>
</evidence>
<reference evidence="11 12" key="1">
    <citation type="submission" date="2016-07" db="EMBL/GenBank/DDBJ databases">
        <title>Draft genome of the white-rot fungus Obba rivulosa 3A-2.</title>
        <authorList>
            <consortium name="DOE Joint Genome Institute"/>
            <person name="Miettinen O."/>
            <person name="Riley R."/>
            <person name="Acob R."/>
            <person name="Barry K."/>
            <person name="Cullen D."/>
            <person name="De Vries R."/>
            <person name="Hainaut M."/>
            <person name="Hatakka A."/>
            <person name="Henrissat B."/>
            <person name="Hilden K."/>
            <person name="Kuo R."/>
            <person name="Labutti K."/>
            <person name="Lipzen A."/>
            <person name="Makela M.R."/>
            <person name="Sandor L."/>
            <person name="Spatafora J.W."/>
            <person name="Grigoriev I.V."/>
            <person name="Hibbett D.S."/>
        </authorList>
    </citation>
    <scope>NUCLEOTIDE SEQUENCE [LARGE SCALE GENOMIC DNA]</scope>
    <source>
        <strain evidence="11 12">3A-2</strain>
    </source>
</reference>
<dbReference type="InterPro" id="IPR020841">
    <property type="entry name" value="PKS_Beta-ketoAc_synthase_dom"/>
</dbReference>
<name>A0A8E2AGL6_9APHY</name>
<dbReference type="Pfam" id="PF16073">
    <property type="entry name" value="SAT"/>
    <property type="match status" value="1"/>
</dbReference>
<dbReference type="PROSITE" id="PS50075">
    <property type="entry name" value="CARRIER"/>
    <property type="match status" value="1"/>
</dbReference>
<dbReference type="Pfam" id="PF00550">
    <property type="entry name" value="PP-binding"/>
    <property type="match status" value="1"/>
</dbReference>
<evidence type="ECO:0000256" key="1">
    <source>
        <dbReference type="ARBA" id="ARBA00005179"/>
    </source>
</evidence>
<dbReference type="SUPFAM" id="SSF55048">
    <property type="entry name" value="Probable ACP-binding domain of malonyl-CoA ACP transacylase"/>
    <property type="match status" value="1"/>
</dbReference>
<dbReference type="GO" id="GO:0031177">
    <property type="term" value="F:phosphopantetheine binding"/>
    <property type="evidence" value="ECO:0007669"/>
    <property type="project" value="InterPro"/>
</dbReference>
<feature type="compositionally biased region" description="Basic and acidic residues" evidence="7">
    <location>
        <begin position="1669"/>
        <end position="1678"/>
    </location>
</feature>
<feature type="active site" description="Proton acceptor; for dehydratase activity" evidence="6">
    <location>
        <position position="1345"/>
    </location>
</feature>
<dbReference type="SUPFAM" id="SSF52151">
    <property type="entry name" value="FabD/lysophospholipase-like"/>
    <property type="match status" value="2"/>
</dbReference>
<dbReference type="Pfam" id="PF02801">
    <property type="entry name" value="Ketoacyl-synt_C"/>
    <property type="match status" value="1"/>
</dbReference>
<dbReference type="OrthoDB" id="329835at2759"/>
<gene>
    <name evidence="11" type="ORF">OBBRIDRAFT_764694</name>
</gene>
<proteinExistence type="predicted"/>
<dbReference type="InterPro" id="IPR018201">
    <property type="entry name" value="Ketoacyl_synth_AS"/>
</dbReference>
<dbReference type="PROSITE" id="PS52004">
    <property type="entry name" value="KS3_2"/>
    <property type="match status" value="1"/>
</dbReference>
<dbReference type="PROSITE" id="PS52019">
    <property type="entry name" value="PKS_MFAS_DH"/>
    <property type="match status" value="1"/>
</dbReference>
<evidence type="ECO:0000313" key="12">
    <source>
        <dbReference type="Proteomes" id="UP000250043"/>
    </source>
</evidence>
<dbReference type="InterPro" id="IPR016036">
    <property type="entry name" value="Malonyl_transacylase_ACP-bd"/>
</dbReference>
<dbReference type="GO" id="GO:0004315">
    <property type="term" value="F:3-oxoacyl-[acyl-carrier-protein] synthase activity"/>
    <property type="evidence" value="ECO:0007669"/>
    <property type="project" value="InterPro"/>
</dbReference>
<dbReference type="InterPro" id="IPR006162">
    <property type="entry name" value="Ppantetheine_attach_site"/>
</dbReference>
<feature type="domain" description="Ketosynthase family 3 (KS3)" evidence="9">
    <location>
        <begin position="442"/>
        <end position="822"/>
    </location>
</feature>
<dbReference type="InterPro" id="IPR014031">
    <property type="entry name" value="Ketoacyl_synth_C"/>
</dbReference>
<dbReference type="InterPro" id="IPR049900">
    <property type="entry name" value="PKS_mFAS_DH"/>
</dbReference>
<comment type="pathway">
    <text evidence="1">Secondary metabolite biosynthesis.</text>
</comment>
<keyword evidence="2" id="KW-0596">Phosphopantetheine</keyword>
<feature type="region of interest" description="C-terminal hotdog fold" evidence="6">
    <location>
        <begin position="1485"/>
        <end position="1646"/>
    </location>
</feature>
<feature type="region of interest" description="Disordered" evidence="7">
    <location>
        <begin position="1"/>
        <end position="29"/>
    </location>
</feature>
<dbReference type="SMART" id="SM00825">
    <property type="entry name" value="PKS_KS"/>
    <property type="match status" value="1"/>
</dbReference>
<sequence>MACSPMSPLPTAVQDTDPHTPSRGRQQLEPSLLFSAVTPTDAAGRPPTSSDIYLFDGQGNAASFTERTLQIALRDCEAPLPRSLLLACHQAFLQELDALPDNLKGTIGLDSALFRAASALLNVPEHLRTNAVLANISLYLGQLLRWLAHHEPGVDNSAQVNLGPTNQINGLPQCVGFSTGIFAAAVVASSNDILTFFINAVEVMRALFWLGARCQQFSAEKLSNCPDIASGSWSLVLFGSSRSDVDAAVARFNADHDEDVCVTAVTSRSCVTVSGRSDILIEFEKGHLPANTLSTKFLDIHTLYHSTALKGTKDQTLEDIQTREIHVPTYGALKVPLRSTVTGDLIDADHYPDNSTLLKDLLNMTLIHPVDFERVLEALRQDLASQRSACRLVNVGPCTGLWRTAARHLHGPQMVTLVDWSTPEEESLSLRAPNLPCPSGTHEPIAIVGMAVTFPGARDAEGLWDVLKNGTNTVSEIPKERFDASIYTAPDTPHNPAHLGNFLSMDDAAGFDAPFFRVAPRAARSMDPQQRVLLHIAKHALDDAGFVPRATRCADPRGVGVFVGAATGDYVENLREDIDAFYSTGTLRSFLSGRVSHAFGFGGPSEVVDTACSSSLVAIHHACRALANGDCDAAIAGGVNVITSPEMFLGLGHAHFLSPTGQCRPWDAAADGYSRAEGCGLFVLKRLVDALAERDRIRGIIRGAEVTHSGQAASITHPHVPAQIALFERLLARARVRPAEVSVLEAHGTGTQAGDPAEMESRAIPAGISLQTLNPRIAALDLSDVCFDREMAEWEQQAGARRLAVLNNFGASGSNAALLLEEPPSPAPRACDNASPAFVLGLSCDSADALEKLRAAYLRHLQELVHSELDLADFAYSATARRMLYRHRIAVSAASKAELCERLRDAQAAVVDPNAEGAQAFPDKVIFVFSGQGAQHVGMGRDLYASLPLFRQIVDESHDKLLAWGHPGVLRVINPPAGVTPVTDIVALHSAMFVLEYALASLFMSWGIKPDIAVGHSLGEYVALAVAEVMTPDEALRLVAARARLINEKCVKMETGMLAVQADVQRIAEMLESEAEFRQLSIACYNSDIDCVVAGPGTCLSSLEDMLRESGCRCLRLDVAFAYHTSAMQPIVDGFRDIIDTIRLSPPTIPVLSNVLGTLVCPEGDVGFDAEYFCRHCVEPVRFSDAVQHLVANRRIDGYIWIELGPHPTTLPMLRSICSEGFLSDVSRMHFVPSLRRDTSDWEDLSATLTKLYCTSANIDWRAVFRNIASDARLVDLPAYPLERTRYWVPYRAKNIPETPLPQGLVPQLNATMVGRCVAFSERDQNATFETCLSNGPLVEPIKGHRVAGHALCPASIYLELAFQAVGTMVQYAASSQTDLVMDVADVTYTSALVLNTAVRQLVQTEIMRTPASSEDGSLRTWTFSISSKVGGCPDGWQAHCSGKFFESRTVQDNDKMAVTSLLSSRVQSILARPSSFMEYKQFAGETFRKATIYNLLFPRIVEYTTAYQTLEALTIQSDAASGIHVYASACVPTVPGLTEDAWSFRQVFIDTLLHTAGFAVNHRAKFSPESLYICHAVEKLCGDLQALRFGMAFGVYVHVASDAGSAIETTADAYAVETDANGRVKRVITQIMGICFRRSSLGVLRDIFGRKLFEADPAGAYSQPRLGTAEREKEHNHRGPNPASSPVAEEQSWATGTTPAFLPLRSPDRMADRLIQLIASTCGVPASDIHPRTRLAELGIDSLMSIELAGKFGSLFGRAPGSTRNAWHDIALCNYRTIGDLIKACEDQEEVVSSPTLCNFSHDRPDRTVVRRSPGSAGRIARDHSASTSSALLEFLATTSRVVPNPVFDMQSPDYNLRSITENVLGEDAPWPPQDVVAENFACNGAARRRLSGNSAELGEDAVVGSQQAPCSSYGKSTVTFTSLTRPNPLLLHDARADGFNRCRSPLFLIHDGSGTAHPYARLDYTGIGRDVYGVHNPKFILGQRWQGGVVEMAECYKQIILQTLRTGVNSTPRHETRFSCLLGGWSFGGVVAFELARQLSVAGMSVLGIILIDVPPPSTSVPLPDAVIDYVLNTPHSPKRDGDSHLTPFTTATDAAEDLLKPCPDHKSSYLTDLARTQMLYATRALVSYEADSSPVAHIAAPQAVFIRARDPAFLGREQFASDATNFSSQLPGGQSDVPGLNAVEEWTKCLGRKAPVLDAPGNHFTMFDEQHVSCLFQRQPSYQS</sequence>